<evidence type="ECO:0000256" key="6">
    <source>
        <dbReference type="ARBA" id="ARBA00022960"/>
    </source>
</evidence>
<evidence type="ECO:0000313" key="16">
    <source>
        <dbReference type="Proteomes" id="UP000003805"/>
    </source>
</evidence>
<evidence type="ECO:0000256" key="5">
    <source>
        <dbReference type="ARBA" id="ARBA00022692"/>
    </source>
</evidence>
<dbReference type="GO" id="GO:0008963">
    <property type="term" value="F:phospho-N-acetylmuramoyl-pentapeptide-transferase activity"/>
    <property type="evidence" value="ECO:0007669"/>
    <property type="project" value="UniProtKB-UniRule"/>
</dbReference>
<keyword evidence="10 12" id="KW-0131">Cell cycle</keyword>
<dbReference type="CDD" id="cd06852">
    <property type="entry name" value="GT_MraY"/>
    <property type="match status" value="1"/>
</dbReference>
<keyword evidence="12 14" id="KW-0479">Metal-binding</keyword>
<evidence type="ECO:0000256" key="8">
    <source>
        <dbReference type="ARBA" id="ARBA00022989"/>
    </source>
</evidence>
<feature type="transmembrane region" description="Helical" evidence="12">
    <location>
        <begin position="240"/>
        <end position="259"/>
    </location>
</feature>
<feature type="transmembrane region" description="Helical" evidence="12">
    <location>
        <begin position="330"/>
        <end position="351"/>
    </location>
</feature>
<dbReference type="InterPro" id="IPR018480">
    <property type="entry name" value="PNAcMuramoyl-5peptid_Trfase_CS"/>
</dbReference>
<evidence type="ECO:0000256" key="10">
    <source>
        <dbReference type="ARBA" id="ARBA00023306"/>
    </source>
</evidence>
<dbReference type="GO" id="GO:0005886">
    <property type="term" value="C:plasma membrane"/>
    <property type="evidence" value="ECO:0007669"/>
    <property type="project" value="UniProtKB-SubCell"/>
</dbReference>
<evidence type="ECO:0000256" key="3">
    <source>
        <dbReference type="ARBA" id="ARBA00022618"/>
    </source>
</evidence>
<comment type="cofactor">
    <cofactor evidence="12 14">
        <name>Mg(2+)</name>
        <dbReference type="ChEBI" id="CHEBI:18420"/>
    </cofactor>
</comment>
<keyword evidence="3 12" id="KW-0132">Cell division</keyword>
<dbReference type="GO" id="GO:0008360">
    <property type="term" value="P:regulation of cell shape"/>
    <property type="evidence" value="ECO:0007669"/>
    <property type="project" value="UniProtKB-KW"/>
</dbReference>
<feature type="transmembrane region" description="Helical" evidence="12">
    <location>
        <begin position="279"/>
        <end position="296"/>
    </location>
</feature>
<dbReference type="Proteomes" id="UP000003805">
    <property type="component" value="Unassembled WGS sequence"/>
</dbReference>
<evidence type="ECO:0000256" key="13">
    <source>
        <dbReference type="NCBIfam" id="TIGR00445"/>
    </source>
</evidence>
<dbReference type="PANTHER" id="PTHR22926:SF5">
    <property type="entry name" value="PHOSPHO-N-ACETYLMURAMOYL-PENTAPEPTIDE-TRANSFERASE HOMOLOG"/>
    <property type="match status" value="1"/>
</dbReference>
<evidence type="ECO:0000256" key="2">
    <source>
        <dbReference type="ARBA" id="ARBA00005583"/>
    </source>
</evidence>
<keyword evidence="12 14" id="KW-0460">Magnesium</keyword>
<evidence type="ECO:0000256" key="7">
    <source>
        <dbReference type="ARBA" id="ARBA00022984"/>
    </source>
</evidence>
<dbReference type="GO" id="GO:0046872">
    <property type="term" value="F:metal ion binding"/>
    <property type="evidence" value="ECO:0007669"/>
    <property type="project" value="UniProtKB-KW"/>
</dbReference>
<dbReference type="Pfam" id="PF00953">
    <property type="entry name" value="Glycos_transf_4"/>
    <property type="match status" value="1"/>
</dbReference>
<dbReference type="InterPro" id="IPR000715">
    <property type="entry name" value="Glycosyl_transferase_4"/>
</dbReference>
<comment type="catalytic activity">
    <reaction evidence="12">
        <text>UDP-N-acetyl-alpha-D-muramoyl-L-alanyl-gamma-D-glutamyl-meso-2,6-diaminopimeloyl-D-alanyl-D-alanine + di-trans,octa-cis-undecaprenyl phosphate = di-trans,octa-cis-undecaprenyl diphospho-N-acetyl-alpha-D-muramoyl-L-alanyl-D-glutamyl-meso-2,6-diaminopimeloyl-D-alanyl-D-alanine + UMP</text>
        <dbReference type="Rhea" id="RHEA:28386"/>
        <dbReference type="ChEBI" id="CHEBI:57865"/>
        <dbReference type="ChEBI" id="CHEBI:60392"/>
        <dbReference type="ChEBI" id="CHEBI:61386"/>
        <dbReference type="ChEBI" id="CHEBI:61387"/>
        <dbReference type="EC" id="2.7.8.13"/>
    </reaction>
</comment>
<dbReference type="HAMAP" id="MF_00038">
    <property type="entry name" value="MraY"/>
    <property type="match status" value="1"/>
</dbReference>
<feature type="binding site" evidence="14">
    <location>
        <position position="232"/>
    </location>
    <ligand>
        <name>Mg(2+)</name>
        <dbReference type="ChEBI" id="CHEBI:18420"/>
    </ligand>
</feature>
<comment type="function">
    <text evidence="12">Catalyzes the initial step of the lipid cycle reactions in the biosynthesis of the cell wall peptidoglycan: transfers peptidoglycan precursor phospho-MurNAc-pentapeptide from UDP-MurNAc-pentapeptide onto the lipid carrier undecaprenyl phosphate, yielding undecaprenyl-pyrophosphoryl-MurNAc-pentapeptide, known as lipid I.</text>
</comment>
<comment type="similarity">
    <text evidence="2 12">Belongs to the glycosyltransferase 4 family. MraY subfamily.</text>
</comment>
<accession>D7NEB3</accession>
<dbReference type="GO" id="GO:0051301">
    <property type="term" value="P:cell division"/>
    <property type="evidence" value="ECO:0007669"/>
    <property type="project" value="UniProtKB-KW"/>
</dbReference>
<keyword evidence="4 12" id="KW-0808">Transferase</keyword>
<keyword evidence="9 12" id="KW-0472">Membrane</keyword>
<feature type="transmembrane region" description="Helical" evidence="12">
    <location>
        <begin position="210"/>
        <end position="228"/>
    </location>
</feature>
<comment type="subcellular location">
    <subcellularLocation>
        <location evidence="12">Cell membrane</location>
        <topology evidence="12">Multi-pass membrane protein</topology>
    </subcellularLocation>
    <subcellularLocation>
        <location evidence="1">Membrane</location>
        <topology evidence="1">Multi-pass membrane protein</topology>
    </subcellularLocation>
</comment>
<feature type="binding site" evidence="14">
    <location>
        <position position="307"/>
    </location>
    <ligand>
        <name>Mg(2+)</name>
        <dbReference type="ChEBI" id="CHEBI:18420"/>
    </ligand>
</feature>
<keyword evidence="16" id="KW-1185">Reference proteome</keyword>
<feature type="transmembrane region" description="Helical" evidence="12">
    <location>
        <begin position="303"/>
        <end position="324"/>
    </location>
</feature>
<dbReference type="NCBIfam" id="TIGR00445">
    <property type="entry name" value="mraY"/>
    <property type="match status" value="1"/>
</dbReference>
<protein>
    <recommendedName>
        <fullName evidence="12 13">Phospho-N-acetylmuramoyl-pentapeptide-transferase</fullName>
        <ecNumber evidence="12 13">2.7.8.13</ecNumber>
    </recommendedName>
    <alternativeName>
        <fullName evidence="12">UDP-MurNAc-pentapeptide phosphotransferase</fullName>
    </alternativeName>
</protein>
<dbReference type="InterPro" id="IPR003524">
    <property type="entry name" value="PNAcMuramoyl-5peptid_Trfase"/>
</dbReference>
<dbReference type="EMBL" id="GL349569">
    <property type="protein sequence ID" value="EFI48260.1"/>
    <property type="molecule type" value="Genomic_DNA"/>
</dbReference>
<dbReference type="EC" id="2.7.8.13" evidence="12 13"/>
<dbReference type="RefSeq" id="WP_004378181.1">
    <property type="nucleotide sequence ID" value="NZ_GL349569.1"/>
</dbReference>
<evidence type="ECO:0000256" key="4">
    <source>
        <dbReference type="ARBA" id="ARBA00022679"/>
    </source>
</evidence>
<feature type="transmembrane region" description="Helical" evidence="12">
    <location>
        <begin position="402"/>
        <end position="421"/>
    </location>
</feature>
<dbReference type="PROSITE" id="PS01347">
    <property type="entry name" value="MRAY_1"/>
    <property type="match status" value="1"/>
</dbReference>
<feature type="transmembrane region" description="Helical" evidence="12">
    <location>
        <begin position="136"/>
        <end position="153"/>
    </location>
</feature>
<evidence type="ECO:0000256" key="1">
    <source>
        <dbReference type="ARBA" id="ARBA00004141"/>
    </source>
</evidence>
<keyword evidence="11 12" id="KW-0961">Cell wall biogenesis/degradation</keyword>
<gene>
    <name evidence="12" type="primary">mraY</name>
    <name evidence="15" type="ORF">HMPREF0665_01889</name>
</gene>
<dbReference type="PANTHER" id="PTHR22926">
    <property type="entry name" value="PHOSPHO-N-ACETYLMURAMOYL-PENTAPEPTIDE-TRANSFERASE"/>
    <property type="match status" value="1"/>
</dbReference>
<proteinExistence type="inferred from homology"/>
<evidence type="ECO:0000313" key="15">
    <source>
        <dbReference type="EMBL" id="EFI48260.1"/>
    </source>
</evidence>
<dbReference type="HOGENOM" id="CLU_023982_0_0_10"/>
<dbReference type="GO" id="GO:0071555">
    <property type="term" value="P:cell wall organization"/>
    <property type="evidence" value="ECO:0007669"/>
    <property type="project" value="UniProtKB-KW"/>
</dbReference>
<keyword evidence="7 12" id="KW-0573">Peptidoglycan synthesis</keyword>
<organism evidence="15 16">
    <name type="scientific">Segatella oris C735</name>
    <dbReference type="NCBI Taxonomy" id="563008"/>
    <lineage>
        <taxon>Bacteria</taxon>
        <taxon>Pseudomonadati</taxon>
        <taxon>Bacteroidota</taxon>
        <taxon>Bacteroidia</taxon>
        <taxon>Bacteroidales</taxon>
        <taxon>Prevotellaceae</taxon>
        <taxon>Segatella</taxon>
    </lineage>
</organism>
<evidence type="ECO:0000256" key="9">
    <source>
        <dbReference type="ARBA" id="ARBA00023136"/>
    </source>
</evidence>
<feature type="transmembrane region" description="Helical" evidence="12">
    <location>
        <begin position="20"/>
        <end position="42"/>
    </location>
</feature>
<keyword evidence="8 12" id="KW-1133">Transmembrane helix</keyword>
<dbReference type="AlphaFoldDB" id="D7NEB3"/>
<evidence type="ECO:0000256" key="11">
    <source>
        <dbReference type="ARBA" id="ARBA00023316"/>
    </source>
</evidence>
<evidence type="ECO:0000256" key="12">
    <source>
        <dbReference type="HAMAP-Rule" id="MF_00038"/>
    </source>
</evidence>
<reference evidence="15 16" key="1">
    <citation type="submission" date="2010-02" db="EMBL/GenBank/DDBJ databases">
        <title>The Genome Sequence of Prevotella oris strain C735.</title>
        <authorList>
            <consortium name="The Broad Institute Genome Sequencing Platform"/>
            <person name="Ward D."/>
            <person name="Feldgarden M."/>
            <person name="Earl A."/>
            <person name="Young S.K."/>
            <person name="Zeng Q."/>
            <person name="Koehrsen M."/>
            <person name="Alvarado L."/>
            <person name="Berlin A."/>
            <person name="Bochicchio J."/>
            <person name="Borenstein D."/>
            <person name="Chapman S.B."/>
            <person name="Chen Z."/>
            <person name="Engels R."/>
            <person name="Freedman E."/>
            <person name="Gellesch M."/>
            <person name="Goldberg J."/>
            <person name="Griggs A."/>
            <person name="Gujja S."/>
            <person name="Heilman E."/>
            <person name="Heiman D."/>
            <person name="Hepburn T."/>
            <person name="Howarth C."/>
            <person name="Jen D."/>
            <person name="Larson L."/>
            <person name="Mehta T."/>
            <person name="Park D."/>
            <person name="Pearson M."/>
            <person name="Roberts A."/>
            <person name="Saif S."/>
            <person name="Shea T."/>
            <person name="Shenoy N."/>
            <person name="Sisk P."/>
            <person name="Stolte C."/>
            <person name="Sykes S."/>
            <person name="Thomson T."/>
            <person name="Walk T."/>
            <person name="White J."/>
            <person name="Yandava C."/>
            <person name="Sibley C.D."/>
            <person name="Field T.R."/>
            <person name="Grinwis M."/>
            <person name="Eshaghurshan C.S."/>
            <person name="Surette M.G."/>
            <person name="Haas B."/>
            <person name="Nusbaum C."/>
            <person name="Birren B."/>
        </authorList>
    </citation>
    <scope>NUCLEOTIDE SEQUENCE [LARGE SCALE GENOMIC DNA]</scope>
    <source>
        <strain evidence="15 16">C735</strain>
    </source>
</reference>
<feature type="transmembrane region" description="Helical" evidence="12">
    <location>
        <begin position="98"/>
        <end position="116"/>
    </location>
</feature>
<name>D7NEB3_9BACT</name>
<keyword evidence="12" id="KW-1003">Cell membrane</keyword>
<dbReference type="UniPathway" id="UPA00219"/>
<keyword evidence="6 12" id="KW-0133">Cell shape</keyword>
<feature type="transmembrane region" description="Helical" evidence="12">
    <location>
        <begin position="71"/>
        <end position="92"/>
    </location>
</feature>
<dbReference type="eggNOG" id="COG0472">
    <property type="taxonomic scope" value="Bacteria"/>
</dbReference>
<keyword evidence="5 12" id="KW-0812">Transmembrane</keyword>
<evidence type="ECO:0000256" key="14">
    <source>
        <dbReference type="PIRSR" id="PIRSR600715-1"/>
    </source>
</evidence>
<dbReference type="PROSITE" id="PS01348">
    <property type="entry name" value="MRAY_2"/>
    <property type="match status" value="1"/>
</dbReference>
<comment type="pathway">
    <text evidence="12">Cell wall biogenesis; peptidoglycan biosynthesis.</text>
</comment>
<dbReference type="GO" id="GO:0051992">
    <property type="term" value="F:UDP-N-acetylmuramoyl-L-alanyl-D-glutamyl-meso-2,6-diaminopimelyl-D-alanyl-D-alanine:undecaprenyl-phosphate transferase activity"/>
    <property type="evidence" value="ECO:0007669"/>
    <property type="project" value="RHEA"/>
</dbReference>
<sequence length="422" mass="47266">MLYYLFRFLEQYGISGSRIWGYISFRALLALILSLVISAWAGEKFIKFLKRKQITETQRDASIDPFGVKKIGVPSMGGVIIILSILVPVLLLGRLRNVYLILMIITTVWLGFLGGMDDYIKIFRRDKEGLKGKYKIVGQIGIGLIVGLVLWMSPDVKMNENIAIARQGQEMVVKHRAKAHKSLKTTIPFVKGHNLSYSNLMSFCGKHKVAAGWILFVIMTILVVTAVSNGANLNDGMDGMCAGNSAIIGVAIGILAYVSSHIQFAAYLNIMYIPQSEELVVFMCAFIGALIGFLWYNAYPAQVFMGDTGSLTIGGIIAVSAIIIHKELLLPILCGIFFVESLSVIIQVYYYKLGKRRGMKQRVFKRTPIHDNFRVTDDQLDPDYKYLLKSPRSPKHEAKITIRFWIITIILAALTIITLKIR</sequence>
<dbReference type="GO" id="GO:0009252">
    <property type="term" value="P:peptidoglycan biosynthetic process"/>
    <property type="evidence" value="ECO:0007669"/>
    <property type="project" value="UniProtKB-UniRule"/>
</dbReference>